<comment type="subcellular location">
    <subcellularLocation>
        <location evidence="1">Cell inner membrane</location>
        <topology evidence="1">Single-pass membrane protein</topology>
        <orientation evidence="1">Periplasmic side</orientation>
    </subcellularLocation>
</comment>
<keyword evidence="13" id="KW-1185">Reference proteome</keyword>
<keyword evidence="9" id="KW-0472">Membrane</keyword>
<keyword evidence="7" id="KW-0653">Protein transport</keyword>
<evidence type="ECO:0000256" key="2">
    <source>
        <dbReference type="ARBA" id="ARBA00006555"/>
    </source>
</evidence>
<protein>
    <submittedName>
        <fullName evidence="12">Energy transducer TonB</fullName>
    </submittedName>
</protein>
<dbReference type="SUPFAM" id="SSF74653">
    <property type="entry name" value="TolA/TonB C-terminal domain"/>
    <property type="match status" value="1"/>
</dbReference>
<evidence type="ECO:0000256" key="5">
    <source>
        <dbReference type="ARBA" id="ARBA00022519"/>
    </source>
</evidence>
<feature type="compositionally biased region" description="Low complexity" evidence="10">
    <location>
        <begin position="267"/>
        <end position="278"/>
    </location>
</feature>
<evidence type="ECO:0000256" key="8">
    <source>
        <dbReference type="ARBA" id="ARBA00022989"/>
    </source>
</evidence>
<dbReference type="Proteomes" id="UP001595615">
    <property type="component" value="Unassembled WGS sequence"/>
</dbReference>
<proteinExistence type="inferred from homology"/>
<evidence type="ECO:0000256" key="6">
    <source>
        <dbReference type="ARBA" id="ARBA00022692"/>
    </source>
</evidence>
<dbReference type="Pfam" id="PF03544">
    <property type="entry name" value="TonB_C"/>
    <property type="match status" value="1"/>
</dbReference>
<dbReference type="InterPro" id="IPR037682">
    <property type="entry name" value="TonB_C"/>
</dbReference>
<evidence type="ECO:0000256" key="9">
    <source>
        <dbReference type="ARBA" id="ARBA00023136"/>
    </source>
</evidence>
<dbReference type="RefSeq" id="WP_380858534.1">
    <property type="nucleotide sequence ID" value="NZ_JBHRXV010000004.1"/>
</dbReference>
<keyword evidence="5" id="KW-0997">Cell inner membrane</keyword>
<keyword evidence="8" id="KW-1133">Transmembrane helix</keyword>
<feature type="region of interest" description="Disordered" evidence="10">
    <location>
        <begin position="231"/>
        <end position="278"/>
    </location>
</feature>
<reference evidence="13" key="1">
    <citation type="journal article" date="2019" name="Int. J. Syst. Evol. Microbiol.">
        <title>The Global Catalogue of Microorganisms (GCM) 10K type strain sequencing project: providing services to taxonomists for standard genome sequencing and annotation.</title>
        <authorList>
            <consortium name="The Broad Institute Genomics Platform"/>
            <consortium name="The Broad Institute Genome Sequencing Center for Infectious Disease"/>
            <person name="Wu L."/>
            <person name="Ma J."/>
        </authorList>
    </citation>
    <scope>NUCLEOTIDE SEQUENCE [LARGE SCALE GENOMIC DNA]</scope>
    <source>
        <strain evidence="13">KCTC 42644</strain>
    </source>
</reference>
<dbReference type="NCBIfam" id="TIGR01352">
    <property type="entry name" value="tonB_Cterm"/>
    <property type="match status" value="1"/>
</dbReference>
<keyword evidence="4" id="KW-1003">Cell membrane</keyword>
<dbReference type="PROSITE" id="PS52015">
    <property type="entry name" value="TONB_CTD"/>
    <property type="match status" value="1"/>
</dbReference>
<dbReference type="Gene3D" id="3.30.1150.10">
    <property type="match status" value="1"/>
</dbReference>
<evidence type="ECO:0000256" key="3">
    <source>
        <dbReference type="ARBA" id="ARBA00022448"/>
    </source>
</evidence>
<dbReference type="PANTHER" id="PTHR33446">
    <property type="entry name" value="PROTEIN TONB-RELATED"/>
    <property type="match status" value="1"/>
</dbReference>
<accession>A0ABV7X8Z5</accession>
<evidence type="ECO:0000256" key="10">
    <source>
        <dbReference type="SAM" id="MobiDB-lite"/>
    </source>
</evidence>
<keyword evidence="3" id="KW-0813">Transport</keyword>
<dbReference type="EMBL" id="JBHRXV010000004">
    <property type="protein sequence ID" value="MFC3712173.1"/>
    <property type="molecule type" value="Genomic_DNA"/>
</dbReference>
<sequence length="278" mass="28398">MADGAAPAAAAPSRAAPPASVETQIAESAAGFAAGGGHNWAAIGVIGGLHAAVIGLLLTTGAIHLGNAPPPVHVNFVEEVIQPEDQPPPPVELEPVQTEVFIPDVIVEAAPPPPPTITASPTPPAPKVVAAPTVRVSEAPVIPPDFTADQLNNPGPRYPSASRRAREQGTVMLKVLVSPDGRAQEMLVATSSGFVRLDEAAMATVKRWAFLPAKKAGKAVSAWVLVPVTFAIGPGDGGHGRGDRGRGGRGDRDDHHRGDHGPRGPEAETPGTAPEPTN</sequence>
<evidence type="ECO:0000259" key="11">
    <source>
        <dbReference type="PROSITE" id="PS52015"/>
    </source>
</evidence>
<comment type="caution">
    <text evidence="12">The sequence shown here is derived from an EMBL/GenBank/DDBJ whole genome shotgun (WGS) entry which is preliminary data.</text>
</comment>
<feature type="compositionally biased region" description="Basic and acidic residues" evidence="10">
    <location>
        <begin position="238"/>
        <end position="266"/>
    </location>
</feature>
<evidence type="ECO:0000313" key="12">
    <source>
        <dbReference type="EMBL" id="MFC3712173.1"/>
    </source>
</evidence>
<dbReference type="InterPro" id="IPR051045">
    <property type="entry name" value="TonB-dependent_transducer"/>
</dbReference>
<evidence type="ECO:0000256" key="7">
    <source>
        <dbReference type="ARBA" id="ARBA00022927"/>
    </source>
</evidence>
<evidence type="ECO:0000313" key="13">
    <source>
        <dbReference type="Proteomes" id="UP001595615"/>
    </source>
</evidence>
<comment type="similarity">
    <text evidence="2">Belongs to the TonB family.</text>
</comment>
<keyword evidence="6" id="KW-0812">Transmembrane</keyword>
<name>A0ABV7X8Z5_9SPHN</name>
<gene>
    <name evidence="12" type="ORF">ACFOMD_06310</name>
</gene>
<organism evidence="12 13">
    <name type="scientific">Sphingoaurantiacus capsulatus</name>
    <dbReference type="NCBI Taxonomy" id="1771310"/>
    <lineage>
        <taxon>Bacteria</taxon>
        <taxon>Pseudomonadati</taxon>
        <taxon>Pseudomonadota</taxon>
        <taxon>Alphaproteobacteria</taxon>
        <taxon>Sphingomonadales</taxon>
        <taxon>Sphingosinicellaceae</taxon>
        <taxon>Sphingoaurantiacus</taxon>
    </lineage>
</organism>
<evidence type="ECO:0000256" key="1">
    <source>
        <dbReference type="ARBA" id="ARBA00004383"/>
    </source>
</evidence>
<evidence type="ECO:0000256" key="4">
    <source>
        <dbReference type="ARBA" id="ARBA00022475"/>
    </source>
</evidence>
<feature type="region of interest" description="Disordered" evidence="10">
    <location>
        <begin position="143"/>
        <end position="165"/>
    </location>
</feature>
<dbReference type="PANTHER" id="PTHR33446:SF2">
    <property type="entry name" value="PROTEIN TONB"/>
    <property type="match status" value="1"/>
</dbReference>
<feature type="domain" description="TonB C-terminal" evidence="11">
    <location>
        <begin position="143"/>
        <end position="239"/>
    </location>
</feature>
<dbReference type="InterPro" id="IPR006260">
    <property type="entry name" value="TonB/TolA_C"/>
</dbReference>